<gene>
    <name evidence="9" type="ORF">ACFPTN_21555</name>
</gene>
<feature type="transmembrane region" description="Helical" evidence="7">
    <location>
        <begin position="368"/>
        <end position="389"/>
    </location>
</feature>
<evidence type="ECO:0000256" key="3">
    <source>
        <dbReference type="ARBA" id="ARBA00022475"/>
    </source>
</evidence>
<keyword evidence="3" id="KW-1003">Cell membrane</keyword>
<evidence type="ECO:0000313" key="9">
    <source>
        <dbReference type="EMBL" id="MFC5771975.1"/>
    </source>
</evidence>
<feature type="domain" description="Type II secretion system protein GspF" evidence="8">
    <location>
        <begin position="68"/>
        <end position="184"/>
    </location>
</feature>
<evidence type="ECO:0000256" key="7">
    <source>
        <dbReference type="SAM" id="Phobius"/>
    </source>
</evidence>
<evidence type="ECO:0000256" key="6">
    <source>
        <dbReference type="ARBA" id="ARBA00023136"/>
    </source>
</evidence>
<evidence type="ECO:0000256" key="4">
    <source>
        <dbReference type="ARBA" id="ARBA00022692"/>
    </source>
</evidence>
<dbReference type="InterPro" id="IPR003004">
    <property type="entry name" value="GspF/PilC"/>
</dbReference>
<evidence type="ECO:0000256" key="2">
    <source>
        <dbReference type="ARBA" id="ARBA00005745"/>
    </source>
</evidence>
<dbReference type="Gene3D" id="1.20.81.30">
    <property type="entry name" value="Type II secretion system (T2SS), domain F"/>
    <property type="match status" value="2"/>
</dbReference>
<dbReference type="PRINTS" id="PR00812">
    <property type="entry name" value="BCTERIALGSPF"/>
</dbReference>
<dbReference type="RefSeq" id="WP_232516513.1">
    <property type="nucleotide sequence ID" value="NZ_JBHSOG010000102.1"/>
</dbReference>
<sequence>MRYRYRAMQPDGRTVRGELDAAGLDELEQGLRERGLSFINGEAARPPLWRARLPRRELMHLCFHLEQLLDAGVPIVDSLAELRETTRHARLRDIVVAMLSDISAGKPLSEAAARHPAAFDAVFVSLLRAGEHAGTLPETIRDIGSTIERDDELAAHARRVAIYPAIVGGLLGVALLVALTHVVPELEKLFRTTGQTLPLQTRVLLWLSHAVAAWGWALAMIAAAAAAGLRVALARSAALRLRRDFLLLRLPLIGELRRKLALARFAALFATLYAAGINVIDALRTSEDITGNLALREGLRSATLDIEQGRTISQAFASTGLFPPLVTRMLRLGEQTGGLDRALANVSNLYRRDVSEAIARLQASLEPALTVTMGALLLWIATAVLGPIYDILTHLPV</sequence>
<protein>
    <submittedName>
        <fullName evidence="9">Type II secretion system F family protein</fullName>
    </submittedName>
</protein>
<evidence type="ECO:0000313" key="10">
    <source>
        <dbReference type="Proteomes" id="UP001595974"/>
    </source>
</evidence>
<dbReference type="PANTHER" id="PTHR30012:SF0">
    <property type="entry name" value="TYPE II SECRETION SYSTEM PROTEIN F-RELATED"/>
    <property type="match status" value="1"/>
</dbReference>
<proteinExistence type="inferred from homology"/>
<dbReference type="Pfam" id="PF00482">
    <property type="entry name" value="T2SSF"/>
    <property type="match status" value="2"/>
</dbReference>
<keyword evidence="10" id="KW-1185">Reference proteome</keyword>
<organism evidence="9 10">
    <name type="scientific">Thauera sinica</name>
    <dbReference type="NCBI Taxonomy" id="2665146"/>
    <lineage>
        <taxon>Bacteria</taxon>
        <taxon>Pseudomonadati</taxon>
        <taxon>Pseudomonadota</taxon>
        <taxon>Betaproteobacteria</taxon>
        <taxon>Rhodocyclales</taxon>
        <taxon>Zoogloeaceae</taxon>
        <taxon>Thauera</taxon>
    </lineage>
</organism>
<dbReference type="InterPro" id="IPR042094">
    <property type="entry name" value="T2SS_GspF_sf"/>
</dbReference>
<dbReference type="PANTHER" id="PTHR30012">
    <property type="entry name" value="GENERAL SECRETION PATHWAY PROTEIN"/>
    <property type="match status" value="1"/>
</dbReference>
<keyword evidence="4 7" id="KW-0812">Transmembrane</keyword>
<comment type="caution">
    <text evidence="9">The sequence shown here is derived from an EMBL/GenBank/DDBJ whole genome shotgun (WGS) entry which is preliminary data.</text>
</comment>
<keyword evidence="5 7" id="KW-1133">Transmembrane helix</keyword>
<accession>A0ABW1AXK6</accession>
<evidence type="ECO:0000256" key="5">
    <source>
        <dbReference type="ARBA" id="ARBA00022989"/>
    </source>
</evidence>
<dbReference type="EMBL" id="JBHSOG010000102">
    <property type="protein sequence ID" value="MFC5771975.1"/>
    <property type="molecule type" value="Genomic_DNA"/>
</dbReference>
<feature type="transmembrane region" description="Helical" evidence="7">
    <location>
        <begin position="203"/>
        <end position="233"/>
    </location>
</feature>
<feature type="domain" description="Type II secretion system protein GspF" evidence="8">
    <location>
        <begin position="265"/>
        <end position="386"/>
    </location>
</feature>
<name>A0ABW1AXK6_9RHOO</name>
<keyword evidence="6 7" id="KW-0472">Membrane</keyword>
<comment type="subcellular location">
    <subcellularLocation>
        <location evidence="1">Cell membrane</location>
        <topology evidence="1">Multi-pass membrane protein</topology>
    </subcellularLocation>
</comment>
<reference evidence="10" key="1">
    <citation type="journal article" date="2019" name="Int. J. Syst. Evol. Microbiol.">
        <title>The Global Catalogue of Microorganisms (GCM) 10K type strain sequencing project: providing services to taxonomists for standard genome sequencing and annotation.</title>
        <authorList>
            <consortium name="The Broad Institute Genomics Platform"/>
            <consortium name="The Broad Institute Genome Sequencing Center for Infectious Disease"/>
            <person name="Wu L."/>
            <person name="Ma J."/>
        </authorList>
    </citation>
    <scope>NUCLEOTIDE SEQUENCE [LARGE SCALE GENOMIC DNA]</scope>
    <source>
        <strain evidence="10">SHR3</strain>
    </source>
</reference>
<dbReference type="InterPro" id="IPR018076">
    <property type="entry name" value="T2SS_GspF_dom"/>
</dbReference>
<dbReference type="Proteomes" id="UP001595974">
    <property type="component" value="Unassembled WGS sequence"/>
</dbReference>
<comment type="similarity">
    <text evidence="2">Belongs to the GSP F family.</text>
</comment>
<feature type="transmembrane region" description="Helical" evidence="7">
    <location>
        <begin position="160"/>
        <end position="183"/>
    </location>
</feature>
<evidence type="ECO:0000259" key="8">
    <source>
        <dbReference type="Pfam" id="PF00482"/>
    </source>
</evidence>
<evidence type="ECO:0000256" key="1">
    <source>
        <dbReference type="ARBA" id="ARBA00004651"/>
    </source>
</evidence>